<dbReference type="InterPro" id="IPR005805">
    <property type="entry name" value="Rieske_Fe-S_prot_C"/>
</dbReference>
<dbReference type="Gene3D" id="1.20.5.510">
    <property type="entry name" value="Single helix bin"/>
    <property type="match status" value="1"/>
</dbReference>
<comment type="miscellaneous">
    <text evidence="21">The Rieske protein is a high potential 2Fe-2S protein.</text>
</comment>
<evidence type="ECO:0000256" key="17">
    <source>
        <dbReference type="ARBA" id="ARBA00023014"/>
    </source>
</evidence>
<evidence type="ECO:0000256" key="14">
    <source>
        <dbReference type="ARBA" id="ARBA00022982"/>
    </source>
</evidence>
<comment type="caution">
    <text evidence="25">The sequence shown here is derived from an EMBL/GenBank/DDBJ whole genome shotgun (WGS) entry which is preliminary data.</text>
</comment>
<dbReference type="InterPro" id="IPR017941">
    <property type="entry name" value="Rieske_2Fe-2S"/>
</dbReference>
<accession>A0ABS8JJW6</accession>
<comment type="cofactor">
    <cofactor evidence="21">
        <name>[2Fe-2S] cluster</name>
        <dbReference type="ChEBI" id="CHEBI:190135"/>
    </cofactor>
    <text evidence="21">Binds 1 [2Fe-2S] cluster per subunit.</text>
</comment>
<evidence type="ECO:0000259" key="24">
    <source>
        <dbReference type="PROSITE" id="PS51296"/>
    </source>
</evidence>
<feature type="domain" description="Rieske" evidence="24">
    <location>
        <begin position="96"/>
        <end position="204"/>
    </location>
</feature>
<evidence type="ECO:0000256" key="20">
    <source>
        <dbReference type="ARBA" id="ARBA00029351"/>
    </source>
</evidence>
<organism evidence="25 26">
    <name type="scientific">Noviluteimonas lactosilytica</name>
    <dbReference type="NCBI Taxonomy" id="2888523"/>
    <lineage>
        <taxon>Bacteria</taxon>
        <taxon>Pseudomonadati</taxon>
        <taxon>Pseudomonadota</taxon>
        <taxon>Gammaproteobacteria</taxon>
        <taxon>Lysobacterales</taxon>
        <taxon>Lysobacteraceae</taxon>
        <taxon>Noviluteimonas</taxon>
    </lineage>
</organism>
<evidence type="ECO:0000256" key="2">
    <source>
        <dbReference type="ARBA" id="ARBA00004162"/>
    </source>
</evidence>
<dbReference type="Pfam" id="PF00355">
    <property type="entry name" value="Rieske"/>
    <property type="match status" value="1"/>
</dbReference>
<evidence type="ECO:0000256" key="4">
    <source>
        <dbReference type="ARBA" id="ARBA00011649"/>
    </source>
</evidence>
<evidence type="ECO:0000256" key="9">
    <source>
        <dbReference type="ARBA" id="ARBA00022692"/>
    </source>
</evidence>
<dbReference type="CDD" id="cd03470">
    <property type="entry name" value="Rieske_cytochrome_bc1"/>
    <property type="match status" value="1"/>
</dbReference>
<dbReference type="PRINTS" id="PR00162">
    <property type="entry name" value="RIESKE"/>
</dbReference>
<feature type="transmembrane region" description="Helical" evidence="21">
    <location>
        <begin position="27"/>
        <end position="48"/>
    </location>
</feature>
<evidence type="ECO:0000256" key="1">
    <source>
        <dbReference type="ARBA" id="ARBA00002444"/>
    </source>
</evidence>
<keyword evidence="14 21" id="KW-0249">Electron transport</keyword>
<dbReference type="InterPro" id="IPR019470">
    <property type="entry name" value="Ubiq_cytC_Rdtase_Fe-S_su_TAT"/>
</dbReference>
<comment type="subunit">
    <text evidence="4 22">The main subunits of complex b-c1 are: cytochrome b, cytochrome c1 and the Rieske protein.</text>
</comment>
<feature type="region of interest" description="Disordered" evidence="23">
    <location>
        <begin position="1"/>
        <end position="20"/>
    </location>
</feature>
<evidence type="ECO:0000256" key="11">
    <source>
        <dbReference type="ARBA" id="ARBA00022723"/>
    </source>
</evidence>
<evidence type="ECO:0000256" key="15">
    <source>
        <dbReference type="ARBA" id="ARBA00022989"/>
    </source>
</evidence>
<evidence type="ECO:0000256" key="7">
    <source>
        <dbReference type="ARBA" id="ARBA00022448"/>
    </source>
</evidence>
<evidence type="ECO:0000256" key="8">
    <source>
        <dbReference type="ARBA" id="ARBA00022475"/>
    </source>
</evidence>
<evidence type="ECO:0000256" key="13">
    <source>
        <dbReference type="ARBA" id="ARBA00022967"/>
    </source>
</evidence>
<name>A0ABS8JJW6_9GAMM</name>
<keyword evidence="12" id="KW-0732">Signal</keyword>
<comment type="similarity">
    <text evidence="3">Belongs to the Rieske iron-sulfur protein family.</text>
</comment>
<keyword evidence="8" id="KW-1003">Cell membrane</keyword>
<evidence type="ECO:0000313" key="26">
    <source>
        <dbReference type="Proteomes" id="UP001165293"/>
    </source>
</evidence>
<dbReference type="SUPFAM" id="SSF50022">
    <property type="entry name" value="ISP domain"/>
    <property type="match status" value="1"/>
</dbReference>
<comment type="subcellular location">
    <subcellularLocation>
        <location evidence="2">Cell membrane</location>
        <topology evidence="2">Single-pass membrane protein</topology>
    </subcellularLocation>
</comment>
<evidence type="ECO:0000256" key="3">
    <source>
        <dbReference type="ARBA" id="ARBA00010651"/>
    </source>
</evidence>
<dbReference type="InterPro" id="IPR019546">
    <property type="entry name" value="TAT_signal_bac_arc"/>
</dbReference>
<evidence type="ECO:0000313" key="25">
    <source>
        <dbReference type="EMBL" id="MCC8363884.1"/>
    </source>
</evidence>
<keyword evidence="17" id="KW-0411">Iron-sulfur</keyword>
<evidence type="ECO:0000256" key="23">
    <source>
        <dbReference type="SAM" id="MobiDB-lite"/>
    </source>
</evidence>
<evidence type="ECO:0000256" key="19">
    <source>
        <dbReference type="ARBA" id="ARBA00023157"/>
    </source>
</evidence>
<dbReference type="EC" id="7.1.1.8" evidence="5 21"/>
<dbReference type="NCBIfam" id="TIGR01409">
    <property type="entry name" value="TAT_signal_seq"/>
    <property type="match status" value="1"/>
</dbReference>
<protein>
    <recommendedName>
        <fullName evidence="6 21">Ubiquinol-cytochrome c reductase iron-sulfur subunit</fullName>
        <ecNumber evidence="5 21">7.1.1.8</ecNumber>
    </recommendedName>
</protein>
<evidence type="ECO:0000256" key="18">
    <source>
        <dbReference type="ARBA" id="ARBA00023136"/>
    </source>
</evidence>
<keyword evidence="26" id="KW-1185">Reference proteome</keyword>
<dbReference type="RefSeq" id="WP_230527678.1">
    <property type="nucleotide sequence ID" value="NZ_JAJGAK010000003.1"/>
</dbReference>
<dbReference type="PROSITE" id="PS51318">
    <property type="entry name" value="TAT"/>
    <property type="match status" value="1"/>
</dbReference>
<reference evidence="25" key="1">
    <citation type="submission" date="2021-10" db="EMBL/GenBank/DDBJ databases">
        <authorList>
            <person name="Lyu M."/>
            <person name="Wang X."/>
            <person name="Meng X."/>
            <person name="Xu K."/>
        </authorList>
    </citation>
    <scope>NUCLEOTIDE SEQUENCE</scope>
    <source>
        <strain evidence="25">A6</strain>
    </source>
</reference>
<dbReference type="PROSITE" id="PS51296">
    <property type="entry name" value="RIESKE"/>
    <property type="match status" value="1"/>
</dbReference>
<dbReference type="NCBIfam" id="TIGR01416">
    <property type="entry name" value="Rieske_proteo"/>
    <property type="match status" value="1"/>
</dbReference>
<evidence type="ECO:0000256" key="10">
    <source>
        <dbReference type="ARBA" id="ARBA00022714"/>
    </source>
</evidence>
<dbReference type="InterPro" id="IPR014349">
    <property type="entry name" value="Rieske_Fe-S_prot"/>
</dbReference>
<dbReference type="InterPro" id="IPR006317">
    <property type="entry name" value="Ubiquinol_cyt_c_Rdtase_Fe-S-su"/>
</dbReference>
<dbReference type="InterPro" id="IPR006311">
    <property type="entry name" value="TAT_signal"/>
</dbReference>
<keyword evidence="9 21" id="KW-0812">Transmembrane</keyword>
<keyword evidence="15 21" id="KW-1133">Transmembrane helix</keyword>
<comment type="catalytic activity">
    <reaction evidence="20 21">
        <text>a quinol + 2 Fe(III)-[cytochrome c](out) = a quinone + 2 Fe(II)-[cytochrome c](out) + 2 H(+)(out)</text>
        <dbReference type="Rhea" id="RHEA:11484"/>
        <dbReference type="Rhea" id="RHEA-COMP:10350"/>
        <dbReference type="Rhea" id="RHEA-COMP:14399"/>
        <dbReference type="ChEBI" id="CHEBI:15378"/>
        <dbReference type="ChEBI" id="CHEBI:24646"/>
        <dbReference type="ChEBI" id="CHEBI:29033"/>
        <dbReference type="ChEBI" id="CHEBI:29034"/>
        <dbReference type="ChEBI" id="CHEBI:132124"/>
        <dbReference type="EC" id="7.1.1.8"/>
    </reaction>
</comment>
<proteinExistence type="inferred from homology"/>
<evidence type="ECO:0000256" key="21">
    <source>
        <dbReference type="RuleBase" id="RU004494"/>
    </source>
</evidence>
<dbReference type="Gene3D" id="2.102.10.10">
    <property type="entry name" value="Rieske [2Fe-2S] iron-sulphur domain"/>
    <property type="match status" value="1"/>
</dbReference>
<dbReference type="InterPro" id="IPR036922">
    <property type="entry name" value="Rieske_2Fe-2S_sf"/>
</dbReference>
<keyword evidence="18 21" id="KW-0472">Membrane</keyword>
<keyword evidence="7 21" id="KW-0813">Transport</keyword>
<comment type="function">
    <text evidence="1">Component of the ubiquinol-cytochrome c reductase complex (complex III or cytochrome b-c1 complex), which is a respiratory chain that generates an electrochemical potential coupled to ATP synthesis.</text>
</comment>
<sequence length="213" mass="22908">MANVGVGVNDPAHVHDGEPVNQGRRRFLTASTAVVGAVGVGVAAVPFIKSWNPSARAKLAGAPVTADISELAEGQRLVLEWRGQPIWIVKRSKAMLDILPTLDPKLLDPKSNNLDQQPTYAHNELRSIKPEISVLVGLCTHLGCSPEMKAEIRPEPFDAEWKGGYFCPCHKSKFDMAGRVFAGVPAPINLLVPPHHYESDTSIVIGVDPKGAA</sequence>
<keyword evidence="16" id="KW-0408">Iron</keyword>
<dbReference type="EMBL" id="JAJGAK010000003">
    <property type="protein sequence ID" value="MCC8363884.1"/>
    <property type="molecule type" value="Genomic_DNA"/>
</dbReference>
<evidence type="ECO:0000256" key="6">
    <source>
        <dbReference type="ARBA" id="ARBA00019816"/>
    </source>
</evidence>
<keyword evidence="10" id="KW-0001">2Fe-2S</keyword>
<dbReference type="Proteomes" id="UP001165293">
    <property type="component" value="Unassembled WGS sequence"/>
</dbReference>
<evidence type="ECO:0000256" key="22">
    <source>
        <dbReference type="RuleBase" id="RU004497"/>
    </source>
</evidence>
<keyword evidence="11" id="KW-0479">Metal-binding</keyword>
<evidence type="ECO:0000256" key="16">
    <source>
        <dbReference type="ARBA" id="ARBA00023004"/>
    </source>
</evidence>
<dbReference type="PANTHER" id="PTHR10134">
    <property type="entry name" value="CYTOCHROME B-C1 COMPLEX SUBUNIT RIESKE, MITOCHONDRIAL"/>
    <property type="match status" value="1"/>
</dbReference>
<evidence type="ECO:0000256" key="5">
    <source>
        <dbReference type="ARBA" id="ARBA00012951"/>
    </source>
</evidence>
<dbReference type="Pfam" id="PF10399">
    <property type="entry name" value="UCR_Fe-S_N"/>
    <property type="match status" value="1"/>
</dbReference>
<keyword evidence="13" id="KW-1278">Translocase</keyword>
<gene>
    <name evidence="25" type="primary">petA</name>
    <name evidence="25" type="ORF">LK996_12465</name>
</gene>
<evidence type="ECO:0000256" key="12">
    <source>
        <dbReference type="ARBA" id="ARBA00022729"/>
    </source>
</evidence>
<keyword evidence="19" id="KW-1015">Disulfide bond</keyword>